<feature type="compositionally biased region" description="Basic and acidic residues" evidence="1">
    <location>
        <begin position="261"/>
        <end position="275"/>
    </location>
</feature>
<evidence type="ECO:0000313" key="2">
    <source>
        <dbReference type="EMBL" id="KKA24350.1"/>
    </source>
</evidence>
<name>A0A0F4Z1X2_RASE3</name>
<feature type="region of interest" description="Disordered" evidence="1">
    <location>
        <begin position="316"/>
        <end position="338"/>
    </location>
</feature>
<comment type="caution">
    <text evidence="2">The sequence shown here is derived from an EMBL/GenBank/DDBJ whole genome shotgun (WGS) entry which is preliminary data.</text>
</comment>
<dbReference type="GeneID" id="25313986"/>
<protein>
    <submittedName>
        <fullName evidence="2">Uncharacterized protein</fullName>
    </submittedName>
</protein>
<dbReference type="AlphaFoldDB" id="A0A0F4Z1X2"/>
<feature type="region of interest" description="Disordered" evidence="1">
    <location>
        <begin position="244"/>
        <end position="276"/>
    </location>
</feature>
<organism evidence="2 3">
    <name type="scientific">Rasamsonia emersonii (strain ATCC 16479 / CBS 393.64 / IMI 116815)</name>
    <dbReference type="NCBI Taxonomy" id="1408163"/>
    <lineage>
        <taxon>Eukaryota</taxon>
        <taxon>Fungi</taxon>
        <taxon>Dikarya</taxon>
        <taxon>Ascomycota</taxon>
        <taxon>Pezizomycotina</taxon>
        <taxon>Eurotiomycetes</taxon>
        <taxon>Eurotiomycetidae</taxon>
        <taxon>Eurotiales</taxon>
        <taxon>Trichocomaceae</taxon>
        <taxon>Rasamsonia</taxon>
    </lineage>
</organism>
<dbReference type="RefSeq" id="XP_013330962.1">
    <property type="nucleotide sequence ID" value="XM_013475508.1"/>
</dbReference>
<dbReference type="Proteomes" id="UP000053958">
    <property type="component" value="Unassembled WGS sequence"/>
</dbReference>
<proteinExistence type="predicted"/>
<evidence type="ECO:0000313" key="3">
    <source>
        <dbReference type="Proteomes" id="UP000053958"/>
    </source>
</evidence>
<feature type="region of interest" description="Disordered" evidence="1">
    <location>
        <begin position="39"/>
        <end position="61"/>
    </location>
</feature>
<sequence>MVNQVAGDCPQEVNRSINKLSWTTDIDHEFIQARDRALHPGQPRDEDTQPAEQHVGKETGSAQLKHVAHLVPIYASASRLDELPRDINRRRQALLNAVDKVICHDLGRLRQAQLVEKQALHCWLCLLRAREVGSRRAEQVGDVPEQGDVVLDLAALGANSQLGKLQPHGVAAERADRMDTVQRVDGYPKPVDLEIFWMAMGRLEDALADRGMEETHADCGNVTLTTRSDGSKIMGDLKQPLKGLQEPAPEEASGKSASPDQHLDHARRSLHDRQSRVSLVASSKGLTNRVLADEALKSKPDDVRYRVAVEESLAARESGLSRPSRGRNGPHPRNASAARLRCGDHGGLQIDRDRGLYSASPLFLQKQLLWRLFWWF</sequence>
<evidence type="ECO:0000256" key="1">
    <source>
        <dbReference type="SAM" id="MobiDB-lite"/>
    </source>
</evidence>
<reference evidence="2 3" key="1">
    <citation type="submission" date="2015-04" db="EMBL/GenBank/DDBJ databases">
        <authorList>
            <person name="Heijne W.H."/>
            <person name="Fedorova N.D."/>
            <person name="Nierman W.C."/>
            <person name="Vollebregt A.W."/>
            <person name="Zhao Z."/>
            <person name="Wu L."/>
            <person name="Kumar M."/>
            <person name="Stam H."/>
            <person name="van den Berg M.A."/>
            <person name="Pel H.J."/>
        </authorList>
    </citation>
    <scope>NUCLEOTIDE SEQUENCE [LARGE SCALE GENOMIC DNA]</scope>
    <source>
        <strain evidence="2 3">CBS 393.64</strain>
    </source>
</reference>
<keyword evidence="3" id="KW-1185">Reference proteome</keyword>
<dbReference type="EMBL" id="LASV01000065">
    <property type="protein sequence ID" value="KKA24350.1"/>
    <property type="molecule type" value="Genomic_DNA"/>
</dbReference>
<gene>
    <name evidence="2" type="ORF">T310_1635</name>
</gene>
<accession>A0A0F4Z1X2</accession>